<dbReference type="EMBL" id="LN854234">
    <property type="protein sequence ID" value="CRY97770.1"/>
    <property type="molecule type" value="Genomic_DNA"/>
</dbReference>
<evidence type="ECO:0000313" key="1">
    <source>
        <dbReference type="EMBL" id="CRY97770.1"/>
    </source>
</evidence>
<name>A0A0H5Q8P5_9ZZZZ</name>
<reference evidence="1" key="2">
    <citation type="submission" date="2015-07" db="EMBL/GenBank/DDBJ databases">
        <title>Plasmids, circular viruses and viroids from rat gut.</title>
        <authorList>
            <person name="Jorgensen T.J."/>
            <person name="Hansen M.A."/>
            <person name="Xu Z."/>
            <person name="Tabak M.A."/>
            <person name="Sorensen S.J."/>
            <person name="Hansen L.H."/>
        </authorList>
    </citation>
    <scope>NUCLEOTIDE SEQUENCE</scope>
    <source>
        <strain evidence="1">RGFK1731</strain>
    </source>
</reference>
<proteinExistence type="predicted"/>
<organism evidence="1">
    <name type="scientific">uncultured prokaryote</name>
    <dbReference type="NCBI Taxonomy" id="198431"/>
    <lineage>
        <taxon>unclassified sequences</taxon>
        <taxon>environmental samples</taxon>
    </lineage>
</organism>
<accession>A0A0H5Q8P5</accession>
<sequence length="108" mass="12407">MERSDLRLTALLSSIGAEMRHPSKSPRPDWTQSLMVLPTLVALDLRIWWAPERNRGNVCTSAYDVIGDETLHIHVAPEVQLHHPSDWNRVFAYGAEHLADVRRDLRPF</sequence>
<dbReference type="AlphaFoldDB" id="A0A0H5Q8P5"/>
<reference evidence="1" key="1">
    <citation type="submission" date="2015-06" db="EMBL/GenBank/DDBJ databases">
        <authorList>
            <person name="Joergensen T."/>
        </authorList>
    </citation>
    <scope>NUCLEOTIDE SEQUENCE</scope>
    <source>
        <strain evidence="1">RGFK1731</strain>
    </source>
</reference>
<protein>
    <submittedName>
        <fullName evidence="1">Uncharacterized protein</fullName>
    </submittedName>
</protein>